<dbReference type="GO" id="GO:0052621">
    <property type="term" value="F:diguanylate cyclase activity"/>
    <property type="evidence" value="ECO:0007669"/>
    <property type="project" value="UniProtKB-EC"/>
</dbReference>
<gene>
    <name evidence="6" type="ORF">N7U68_17255</name>
</gene>
<name>A0ABY6D9K6_9RHOB</name>
<dbReference type="Proteomes" id="UP001064087">
    <property type="component" value="Chromosome"/>
</dbReference>
<dbReference type="PROSITE" id="PS50887">
    <property type="entry name" value="GGDEF"/>
    <property type="match status" value="1"/>
</dbReference>
<dbReference type="SUPFAM" id="SSF52172">
    <property type="entry name" value="CheY-like"/>
    <property type="match status" value="2"/>
</dbReference>
<dbReference type="EMBL" id="CP106738">
    <property type="protein sequence ID" value="UXX82811.1"/>
    <property type="molecule type" value="Genomic_DNA"/>
</dbReference>
<evidence type="ECO:0000259" key="5">
    <source>
        <dbReference type="PROSITE" id="PS50887"/>
    </source>
</evidence>
<evidence type="ECO:0000256" key="2">
    <source>
        <dbReference type="ARBA" id="ARBA00034247"/>
    </source>
</evidence>
<dbReference type="PANTHER" id="PTHR45138">
    <property type="entry name" value="REGULATORY COMPONENTS OF SENSORY TRANSDUCTION SYSTEM"/>
    <property type="match status" value="1"/>
</dbReference>
<dbReference type="InterPro" id="IPR043128">
    <property type="entry name" value="Rev_trsase/Diguanyl_cyclase"/>
</dbReference>
<organism evidence="6 7">
    <name type="scientific">Roseovarius pelagicus</name>
    <dbReference type="NCBI Taxonomy" id="2980108"/>
    <lineage>
        <taxon>Bacteria</taxon>
        <taxon>Pseudomonadati</taxon>
        <taxon>Pseudomonadota</taxon>
        <taxon>Alphaproteobacteria</taxon>
        <taxon>Rhodobacterales</taxon>
        <taxon>Roseobacteraceae</taxon>
        <taxon>Roseovarius</taxon>
    </lineage>
</organism>
<dbReference type="InterPro" id="IPR000160">
    <property type="entry name" value="GGDEF_dom"/>
</dbReference>
<reference evidence="6" key="1">
    <citation type="submission" date="2022-10" db="EMBL/GenBank/DDBJ databases">
        <title>Roseovarius pelagicus sp. nov., isolated from Arctic seawater.</title>
        <authorList>
            <person name="Hong Y.W."/>
            <person name="Hwang C.Y."/>
        </authorList>
    </citation>
    <scope>NUCLEOTIDE SEQUENCE</scope>
    <source>
        <strain evidence="6">HL-MP18</strain>
    </source>
</reference>
<dbReference type="PANTHER" id="PTHR45138:SF9">
    <property type="entry name" value="DIGUANYLATE CYCLASE DGCM-RELATED"/>
    <property type="match status" value="1"/>
</dbReference>
<dbReference type="Gene3D" id="3.40.50.2300">
    <property type="match status" value="1"/>
</dbReference>
<dbReference type="CDD" id="cd01949">
    <property type="entry name" value="GGDEF"/>
    <property type="match status" value="1"/>
</dbReference>
<dbReference type="InterPro" id="IPR001789">
    <property type="entry name" value="Sig_transdc_resp-reg_receiver"/>
</dbReference>
<dbReference type="PROSITE" id="PS50110">
    <property type="entry name" value="RESPONSE_REGULATORY"/>
    <property type="match status" value="2"/>
</dbReference>
<keyword evidence="3" id="KW-0597">Phosphoprotein</keyword>
<dbReference type="InterPro" id="IPR029787">
    <property type="entry name" value="Nucleotide_cyclase"/>
</dbReference>
<dbReference type="SMART" id="SM00267">
    <property type="entry name" value="GGDEF"/>
    <property type="match status" value="1"/>
</dbReference>
<evidence type="ECO:0000259" key="4">
    <source>
        <dbReference type="PROSITE" id="PS50110"/>
    </source>
</evidence>
<dbReference type="InterPro" id="IPR011006">
    <property type="entry name" value="CheY-like_superfamily"/>
</dbReference>
<dbReference type="NCBIfam" id="TIGR00254">
    <property type="entry name" value="GGDEF"/>
    <property type="match status" value="1"/>
</dbReference>
<proteinExistence type="predicted"/>
<sequence>MSGNILIVDAVATNRIVLKVKLTSAHFSVSQAANAADALRCASATPPDMIIVGTPLPDADIAGFIDQLRARRSLAATPVVALLSPGDWTGRTAALRAGADDVVSHPLDERTLMARIRSLLRQHHNLQDLRLNTSPDNISGFADAQSRFAVRGQIAIVAADRASAMALRTRLSRCSAHHLTIITADQPMTAQIGARAPDIFVIMTDQNNHDTGQKVMAELRASPDTRHSHIMAVVQDAAPQMVATLLDLGANDIMTDVADTQELALRLNNQILRKQVVDHLRCRMQDGLRDAMIDPLTGLYNRRFALPFLQQLIEAPNERSRPFAVMVADLDHFKRVNDTLGHASGDAVLRQVATLLQGNLRDADMIARIGGEEFLIVLPDTPCAVARGTADRLCQLIRDAAIALPDGGTPTRVTISIGVTLVHDARAPGPLSLDTVLSEADRALYAAKARGRNTVTYSAMSAA</sequence>
<evidence type="ECO:0000256" key="3">
    <source>
        <dbReference type="PROSITE-ProRule" id="PRU00169"/>
    </source>
</evidence>
<dbReference type="RefSeq" id="WP_263047612.1">
    <property type="nucleotide sequence ID" value="NZ_CP106738.1"/>
</dbReference>
<comment type="catalytic activity">
    <reaction evidence="2">
        <text>2 GTP = 3',3'-c-di-GMP + 2 diphosphate</text>
        <dbReference type="Rhea" id="RHEA:24898"/>
        <dbReference type="ChEBI" id="CHEBI:33019"/>
        <dbReference type="ChEBI" id="CHEBI:37565"/>
        <dbReference type="ChEBI" id="CHEBI:58805"/>
        <dbReference type="EC" id="2.7.7.65"/>
    </reaction>
</comment>
<evidence type="ECO:0000313" key="7">
    <source>
        <dbReference type="Proteomes" id="UP001064087"/>
    </source>
</evidence>
<evidence type="ECO:0000256" key="1">
    <source>
        <dbReference type="ARBA" id="ARBA00012528"/>
    </source>
</evidence>
<feature type="domain" description="GGDEF" evidence="5">
    <location>
        <begin position="321"/>
        <end position="460"/>
    </location>
</feature>
<evidence type="ECO:0000313" key="6">
    <source>
        <dbReference type="EMBL" id="UXX82811.1"/>
    </source>
</evidence>
<feature type="domain" description="Response regulatory" evidence="4">
    <location>
        <begin position="4"/>
        <end position="120"/>
    </location>
</feature>
<dbReference type="Pfam" id="PF00072">
    <property type="entry name" value="Response_reg"/>
    <property type="match status" value="1"/>
</dbReference>
<feature type="domain" description="Response regulatory" evidence="4">
    <location>
        <begin position="153"/>
        <end position="271"/>
    </location>
</feature>
<feature type="modified residue" description="4-aspartylphosphate" evidence="3">
    <location>
        <position position="205"/>
    </location>
</feature>
<keyword evidence="6" id="KW-0548">Nucleotidyltransferase</keyword>
<dbReference type="SUPFAM" id="SSF55073">
    <property type="entry name" value="Nucleotide cyclase"/>
    <property type="match status" value="1"/>
</dbReference>
<keyword evidence="6" id="KW-0808">Transferase</keyword>
<accession>A0ABY6D9K6</accession>
<dbReference type="InterPro" id="IPR050469">
    <property type="entry name" value="Diguanylate_Cyclase"/>
</dbReference>
<dbReference type="SMART" id="SM00448">
    <property type="entry name" value="REC"/>
    <property type="match status" value="1"/>
</dbReference>
<dbReference type="Gene3D" id="3.30.70.270">
    <property type="match status" value="1"/>
</dbReference>
<keyword evidence="7" id="KW-1185">Reference proteome</keyword>
<protein>
    <recommendedName>
        <fullName evidence="1">diguanylate cyclase</fullName>
        <ecNumber evidence="1">2.7.7.65</ecNumber>
    </recommendedName>
</protein>
<dbReference type="Pfam" id="PF00990">
    <property type="entry name" value="GGDEF"/>
    <property type="match status" value="1"/>
</dbReference>
<comment type="caution">
    <text evidence="3">Lacks conserved residue(s) required for the propagation of feature annotation.</text>
</comment>
<dbReference type="EC" id="2.7.7.65" evidence="1"/>